<keyword evidence="7" id="KW-1185">Reference proteome</keyword>
<dbReference type="GO" id="GO:0046600">
    <property type="term" value="P:negative regulation of centriole replication"/>
    <property type="evidence" value="ECO:0007669"/>
    <property type="project" value="TreeGrafter"/>
</dbReference>
<dbReference type="InterPro" id="IPR012943">
    <property type="entry name" value="Cnn_1N"/>
</dbReference>
<feature type="coiled-coil region" evidence="3">
    <location>
        <begin position="24"/>
        <end position="135"/>
    </location>
</feature>
<dbReference type="GO" id="GO:0008017">
    <property type="term" value="F:microtubule binding"/>
    <property type="evidence" value="ECO:0007669"/>
    <property type="project" value="TreeGrafter"/>
</dbReference>
<sequence length="1766" mass="199529">MEGGDGEAETFGFGKSSPIKTRVMKEFDQQLSELRKENFNLKLRIYFLEERLGKSGVAGGNGEDLQKANIELKVETENLRRELQRKQSLLTQASGALEALEKQRELNAHERKQEAERYEAQILELQQAMEKLKVATPAELIHMPDEPSRDATGILGATYTEDEVNELRGRILELEGQVGLLHKEILIKEEDIHSIGKNLENIKQELEDKSEKLVELETEMTEKENRIDSLVHDLETRHKEISEKNNRIQTLTEDLQVLEPEIVVKRNELEERDRIIEEKNSQLEQQQKILVEIQITLDEKQKELEEYERKLNAACQKISDLEAQLHKAHKAVQGLTTSIEKKEAENKKKEKKIRELTAQLREAQDMLNKARWEAQAASNASATASLKDLADEENERLWAQLEEKEKLLSSLQATREEAQHQLEALQSNIMVHNDKVKCLEDEKAAKEQELTNLKDVLAKLLGPLCQLDLNSLQAKAEGKLREMAELQKTAACKDNELDNIKKQLRAKDLPKQSFLQASRSDGAISKRIRSISCERENKENQLIPQKPLKEQNHGNVAHSQYVHQLQAGSMADVNGLRNEVEHLKSLMQEKQQWLSEMEKLRTREKLEEKLRDMQNRLEQQQQHHAMKEREAEQQITQLKSELESAKKSSMTSSSSERAMAHIDNTRKYKKAVTSLQKRLAESHTTCDLLRTHLEQLADFLEHILNMDSQNASNMNGRLSPSELNAIKVALDRSRQLSNSLSQSLVSSPDCLATNAHLSSTSWDESFSSSWEEPPSSSGLDGIQSGRDSVGKHVTIKQLSKKVAEQTDELTTKIAQIETLNQNLEEKTSAIKTQVSQIEALQTENLKLLEQLKEKDAELEQCKYQALSSHPMFGADLGNVKGKKDQAGSPGEMCDFGTTRNLGLGFSLSLQEMRNIGEAIPNTLRTLSTRSAQQLHIEEHSLYWHQLSPVSYNEGLHNCGNESQELNLVALNGDAHVPSDPQKSMKVSLSDSQLLKPQTQGSIDALPPPSPASVGAGVKGNDSWLIPSIAPQFTYLGYGNPVNSSPSPVPSPPQDGTKKRVQESTTSKAHSVAGFKPCIGFSASESEAWSEPDRSVSLARIGLEQLNGQKDRPVHDTSDSEDSENDGAQVMQRRARWEGGELRKLQGKIKSLEQVNAALQAQLSMSQRLPTSQEVQASMREAHGHSASTSHLNKRSDVERFCLSQELTEAELLKEQEQVRELEKAAQEAIEKCAEAELKLSQRELTLSRAQEKLKENASKISKYEESCKDLAQKLEVAEDAVLKLQSQVKDLEARLDEKALIFEEVNNLKQKLHVEEAKRIETEVKLRQYAEEFKKAKETAELFQEQLKEVKERLTAKCVDMEKSLELQKQEWKEKEGKWQEELNMWQGKEKQWQMDYASFKEKAKVWTKKQEKWRRTLVQVDQEQVNCSSMEEAIMRQVQLVLALQKKLKTSEVAVKDLQHLVKDMERKPSQGISQECQADLSTNAELDLKEKIQSLEVQLQAFQAMRQDLSPSRSMDGIHILDGGGNALLIPSPQFSPVPVRGHSSPFEFASSPGTQIVQILGNPRSRSACCLTQTLTPRPSSRGRLSKFSDYDSDATTWDEFEAQTKSGPQKGVPRSKHQGKQQPGPLFDSSPDQGIESDVQKFSSLESRMELPKRDLNKCTHPPTSLKSQDGDVTIMYCDREKALQDSATSSDQDTYTAEVERLKGELASTQQALEEALERLARANHRKEGLETAICRQLHRTRHILKRARGNMEEKRGGKKS</sequence>
<dbReference type="GO" id="GO:0000242">
    <property type="term" value="C:pericentriolar material"/>
    <property type="evidence" value="ECO:0007669"/>
    <property type="project" value="TreeGrafter"/>
</dbReference>
<feature type="region of interest" description="Disordered" evidence="4">
    <location>
        <begin position="1607"/>
        <end position="1639"/>
    </location>
</feature>
<keyword evidence="2" id="KW-0963">Cytoplasm</keyword>
<dbReference type="GO" id="GO:0007059">
    <property type="term" value="P:chromosome segregation"/>
    <property type="evidence" value="ECO:0007669"/>
    <property type="project" value="TreeGrafter"/>
</dbReference>
<dbReference type="Pfam" id="PF07989">
    <property type="entry name" value="Cnn_1N"/>
    <property type="match status" value="1"/>
</dbReference>
<feature type="compositionally biased region" description="Low complexity" evidence="4">
    <location>
        <begin position="762"/>
        <end position="777"/>
    </location>
</feature>
<dbReference type="EMBL" id="CAJPEV010000583">
    <property type="protein sequence ID" value="CAG0886668.1"/>
    <property type="molecule type" value="Genomic_DNA"/>
</dbReference>
<dbReference type="OrthoDB" id="10255000at2759"/>
<organism evidence="6">
    <name type="scientific">Darwinula stevensoni</name>
    <dbReference type="NCBI Taxonomy" id="69355"/>
    <lineage>
        <taxon>Eukaryota</taxon>
        <taxon>Metazoa</taxon>
        <taxon>Ecdysozoa</taxon>
        <taxon>Arthropoda</taxon>
        <taxon>Crustacea</taxon>
        <taxon>Oligostraca</taxon>
        <taxon>Ostracoda</taxon>
        <taxon>Podocopa</taxon>
        <taxon>Podocopida</taxon>
        <taxon>Darwinulocopina</taxon>
        <taxon>Darwinuloidea</taxon>
        <taxon>Darwinulidae</taxon>
        <taxon>Darwinula</taxon>
    </lineage>
</organism>
<feature type="coiled-coil region" evidence="3">
    <location>
        <begin position="266"/>
        <end position="503"/>
    </location>
</feature>
<feature type="region of interest" description="Disordered" evidence="4">
    <location>
        <begin position="615"/>
        <end position="634"/>
    </location>
</feature>
<dbReference type="GO" id="GO:0007099">
    <property type="term" value="P:centriole replication"/>
    <property type="evidence" value="ECO:0007669"/>
    <property type="project" value="TreeGrafter"/>
</dbReference>
<feature type="coiled-coil region" evidence="3">
    <location>
        <begin position="192"/>
        <end position="233"/>
    </location>
</feature>
<feature type="compositionally biased region" description="Polar residues" evidence="4">
    <location>
        <begin position="980"/>
        <end position="1001"/>
    </location>
</feature>
<feature type="region of interest" description="Disordered" evidence="4">
    <location>
        <begin position="1103"/>
        <end position="1129"/>
    </location>
</feature>
<evidence type="ECO:0000313" key="6">
    <source>
        <dbReference type="EMBL" id="CAD7244199.1"/>
    </source>
</evidence>
<dbReference type="GO" id="GO:0005737">
    <property type="term" value="C:cytoplasm"/>
    <property type="evidence" value="ECO:0007669"/>
    <property type="project" value="UniProtKB-SubCell"/>
</dbReference>
<evidence type="ECO:0000259" key="5">
    <source>
        <dbReference type="Pfam" id="PF07989"/>
    </source>
</evidence>
<dbReference type="Proteomes" id="UP000677054">
    <property type="component" value="Unassembled WGS sequence"/>
</dbReference>
<dbReference type="GO" id="GO:0000132">
    <property type="term" value="P:establishment of mitotic spindle orientation"/>
    <property type="evidence" value="ECO:0007669"/>
    <property type="project" value="TreeGrafter"/>
</dbReference>
<dbReference type="SUPFAM" id="SSF57997">
    <property type="entry name" value="Tropomyosin"/>
    <property type="match status" value="1"/>
</dbReference>
<feature type="region of interest" description="Disordered" evidence="4">
    <location>
        <begin position="973"/>
        <end position="1014"/>
    </location>
</feature>
<dbReference type="PANTHER" id="PTHR46930:SF1">
    <property type="entry name" value="CDK5 REGULATORY SUBUNIT-ASSOCIATED PROTEIN 2"/>
    <property type="match status" value="1"/>
</dbReference>
<evidence type="ECO:0000256" key="1">
    <source>
        <dbReference type="ARBA" id="ARBA00004496"/>
    </source>
</evidence>
<dbReference type="GO" id="GO:0035371">
    <property type="term" value="C:microtubule plus-end"/>
    <property type="evidence" value="ECO:0007669"/>
    <property type="project" value="TreeGrafter"/>
</dbReference>
<evidence type="ECO:0000256" key="4">
    <source>
        <dbReference type="SAM" id="MobiDB-lite"/>
    </source>
</evidence>
<dbReference type="InterPro" id="IPR042791">
    <property type="entry name" value="CDK5RAP2"/>
</dbReference>
<feature type="coiled-coil region" evidence="3">
    <location>
        <begin position="795"/>
        <end position="857"/>
    </location>
</feature>
<dbReference type="GO" id="GO:0001578">
    <property type="term" value="P:microtubule bundle formation"/>
    <property type="evidence" value="ECO:0007669"/>
    <property type="project" value="TreeGrafter"/>
</dbReference>
<evidence type="ECO:0000256" key="3">
    <source>
        <dbReference type="SAM" id="Coils"/>
    </source>
</evidence>
<feature type="coiled-coil region" evidence="3">
    <location>
        <begin position="1204"/>
        <end position="1371"/>
    </location>
</feature>
<keyword evidence="3" id="KW-0175">Coiled coil</keyword>
<dbReference type="GO" id="GO:0097431">
    <property type="term" value="C:mitotic spindle pole"/>
    <property type="evidence" value="ECO:0007669"/>
    <property type="project" value="TreeGrafter"/>
</dbReference>
<comment type="subcellular location">
    <subcellularLocation>
        <location evidence="1">Cytoplasm</location>
    </subcellularLocation>
</comment>
<name>A0A7R9A2Y9_9CRUS</name>
<dbReference type="PANTHER" id="PTHR46930">
    <property type="entry name" value="CDK5 REGULATORY SUBUNIT-ASSOCIATED PROTEIN 2"/>
    <property type="match status" value="1"/>
</dbReference>
<gene>
    <name evidence="6" type="ORF">DSTB1V02_LOCUS4100</name>
</gene>
<feature type="region of interest" description="Disordered" evidence="4">
    <location>
        <begin position="1043"/>
        <end position="1068"/>
    </location>
</feature>
<dbReference type="Gene3D" id="1.10.287.1490">
    <property type="match status" value="2"/>
</dbReference>
<proteinExistence type="predicted"/>
<feature type="region of interest" description="Disordered" evidence="4">
    <location>
        <begin position="762"/>
        <end position="786"/>
    </location>
</feature>
<feature type="domain" description="Centrosomin N-terminal motif 1" evidence="5">
    <location>
        <begin position="24"/>
        <end position="97"/>
    </location>
</feature>
<dbReference type="GO" id="GO:0043015">
    <property type="term" value="F:gamma-tubulin binding"/>
    <property type="evidence" value="ECO:0007669"/>
    <property type="project" value="TreeGrafter"/>
</dbReference>
<feature type="coiled-coil region" evidence="3">
    <location>
        <begin position="1141"/>
        <end position="1168"/>
    </location>
</feature>
<evidence type="ECO:0000313" key="7">
    <source>
        <dbReference type="Proteomes" id="UP000677054"/>
    </source>
</evidence>
<dbReference type="EMBL" id="LR900100">
    <property type="protein sequence ID" value="CAD7244199.1"/>
    <property type="molecule type" value="Genomic_DNA"/>
</dbReference>
<reference evidence="6" key="1">
    <citation type="submission" date="2020-11" db="EMBL/GenBank/DDBJ databases">
        <authorList>
            <person name="Tran Van P."/>
        </authorList>
    </citation>
    <scope>NUCLEOTIDE SEQUENCE</scope>
</reference>
<feature type="compositionally biased region" description="Basic and acidic residues" evidence="4">
    <location>
        <begin position="1108"/>
        <end position="1117"/>
    </location>
</feature>
<feature type="coiled-coil region" evidence="3">
    <location>
        <begin position="1697"/>
        <end position="1738"/>
    </location>
</feature>
<dbReference type="GO" id="GO:0090266">
    <property type="term" value="P:regulation of mitotic cell cycle spindle assembly checkpoint"/>
    <property type="evidence" value="ECO:0007669"/>
    <property type="project" value="TreeGrafter"/>
</dbReference>
<feature type="coiled-coil region" evidence="3">
    <location>
        <begin position="1449"/>
        <end position="1507"/>
    </location>
</feature>
<evidence type="ECO:0000256" key="2">
    <source>
        <dbReference type="ARBA" id="ARBA00022490"/>
    </source>
</evidence>
<protein>
    <recommendedName>
        <fullName evidence="5">Centrosomin N-terminal motif 1 domain-containing protein</fullName>
    </recommendedName>
</protein>
<accession>A0A7R9A2Y9</accession>